<accession>A0A6J6L8D0</accession>
<feature type="domain" description="PD-(D/E)XK endonuclease-like" evidence="1">
    <location>
        <begin position="8"/>
        <end position="250"/>
    </location>
</feature>
<dbReference type="Gene3D" id="3.90.320.10">
    <property type="match status" value="1"/>
</dbReference>
<dbReference type="InterPro" id="IPR011604">
    <property type="entry name" value="PDDEXK-like_dom_sf"/>
</dbReference>
<proteinExistence type="predicted"/>
<protein>
    <submittedName>
        <fullName evidence="2">Unannotated protein</fullName>
    </submittedName>
</protein>
<gene>
    <name evidence="2" type="ORF">UFOPK2214_01028</name>
</gene>
<dbReference type="InterPro" id="IPR011335">
    <property type="entry name" value="Restrct_endonuc-II-like"/>
</dbReference>
<organism evidence="2">
    <name type="scientific">freshwater metagenome</name>
    <dbReference type="NCBI Taxonomy" id="449393"/>
    <lineage>
        <taxon>unclassified sequences</taxon>
        <taxon>metagenomes</taxon>
        <taxon>ecological metagenomes</taxon>
    </lineage>
</organism>
<dbReference type="EMBL" id="CAEZWJ010000032">
    <property type="protein sequence ID" value="CAB4657776.1"/>
    <property type="molecule type" value="Genomic_DNA"/>
</dbReference>
<reference evidence="2" key="1">
    <citation type="submission" date="2020-05" db="EMBL/GenBank/DDBJ databases">
        <authorList>
            <person name="Chiriac C."/>
            <person name="Salcher M."/>
            <person name="Ghai R."/>
            <person name="Kavagutti S V."/>
        </authorList>
    </citation>
    <scope>NUCLEOTIDE SEQUENCE</scope>
</reference>
<evidence type="ECO:0000259" key="1">
    <source>
        <dbReference type="Pfam" id="PF12705"/>
    </source>
</evidence>
<dbReference type="InterPro" id="IPR038726">
    <property type="entry name" value="PDDEXK_AddAB-type"/>
</dbReference>
<dbReference type="SUPFAM" id="SSF52980">
    <property type="entry name" value="Restriction endonuclease-like"/>
    <property type="match status" value="1"/>
</dbReference>
<sequence length="258" mass="29044">MFTPPEYLSPSSIRTFRDCPQKFKIGRFDNIKEPPSWATHLGSFVHEVLEHLYGLPHEDRTNDSLKTLAGDLWTANEWEAKVLALTEPKGGIRDFKVEAFASMTNLWKLEDPAETDLDEMEMKLEADVEGVQMLGYIDRLMIDDEQSAIISDYKTGKIPNEKFTSEDDKFFQLLAYALMLEASDGVPTSKVELLYLTQSAKHELAATPVKLSIAKGTIVETKEALDAACGTGDFHCNVTKLCDWCHYKKIGICPAWKS</sequence>
<name>A0A6J6L8D0_9ZZZZ</name>
<dbReference type="AlphaFoldDB" id="A0A6J6L8D0"/>
<dbReference type="Pfam" id="PF12705">
    <property type="entry name" value="PDDEXK_1"/>
    <property type="match status" value="1"/>
</dbReference>
<evidence type="ECO:0000313" key="2">
    <source>
        <dbReference type="EMBL" id="CAB4657776.1"/>
    </source>
</evidence>